<protein>
    <submittedName>
        <fullName evidence="1">TIGR02281 family clan AA aspartic protease</fullName>
    </submittedName>
</protein>
<evidence type="ECO:0000313" key="2">
    <source>
        <dbReference type="Proteomes" id="UP000249066"/>
    </source>
</evidence>
<dbReference type="GO" id="GO:0006508">
    <property type="term" value="P:proteolysis"/>
    <property type="evidence" value="ECO:0007669"/>
    <property type="project" value="UniProtKB-KW"/>
</dbReference>
<organism evidence="1 2">
    <name type="scientific">Sphingomonas sanxanigenens</name>
    <dbReference type="NCBI Taxonomy" id="397260"/>
    <lineage>
        <taxon>Bacteria</taxon>
        <taxon>Pseudomonadati</taxon>
        <taxon>Pseudomonadota</taxon>
        <taxon>Alphaproteobacteria</taxon>
        <taxon>Sphingomonadales</taxon>
        <taxon>Sphingomonadaceae</taxon>
        <taxon>Sphingomonas</taxon>
    </lineage>
</organism>
<dbReference type="Proteomes" id="UP000249066">
    <property type="component" value="Unassembled WGS sequence"/>
</dbReference>
<name>A0A2W5A3Y8_9SPHN</name>
<dbReference type="InterPro" id="IPR034122">
    <property type="entry name" value="Retropepsin-like_bacterial"/>
</dbReference>
<dbReference type="SUPFAM" id="SSF50630">
    <property type="entry name" value="Acid proteases"/>
    <property type="match status" value="1"/>
</dbReference>
<dbReference type="GO" id="GO:0004190">
    <property type="term" value="F:aspartic-type endopeptidase activity"/>
    <property type="evidence" value="ECO:0007669"/>
    <property type="project" value="InterPro"/>
</dbReference>
<reference evidence="1 2" key="1">
    <citation type="submission" date="2017-08" db="EMBL/GenBank/DDBJ databases">
        <title>Infants hospitalized years apart are colonized by the same room-sourced microbial strains.</title>
        <authorList>
            <person name="Brooks B."/>
            <person name="Olm M.R."/>
            <person name="Firek B.A."/>
            <person name="Baker R."/>
            <person name="Thomas B.C."/>
            <person name="Morowitz M.J."/>
            <person name="Banfield J.F."/>
        </authorList>
    </citation>
    <scope>NUCLEOTIDE SEQUENCE [LARGE SCALE GENOMIC DNA]</scope>
    <source>
        <strain evidence="1">S2_018_000_R2_101</strain>
    </source>
</reference>
<evidence type="ECO:0000313" key="1">
    <source>
        <dbReference type="EMBL" id="PZO89233.1"/>
    </source>
</evidence>
<gene>
    <name evidence="1" type="ORF">DI623_10890</name>
</gene>
<dbReference type="InterPro" id="IPR021109">
    <property type="entry name" value="Peptidase_aspartic_dom_sf"/>
</dbReference>
<dbReference type="Gene3D" id="2.40.70.10">
    <property type="entry name" value="Acid Proteases"/>
    <property type="match status" value="1"/>
</dbReference>
<proteinExistence type="predicted"/>
<dbReference type="CDD" id="cd05483">
    <property type="entry name" value="retropepsin_like_bacteria"/>
    <property type="match status" value="1"/>
</dbReference>
<dbReference type="InterPro" id="IPR001969">
    <property type="entry name" value="Aspartic_peptidase_AS"/>
</dbReference>
<keyword evidence="1" id="KW-0645">Protease</keyword>
<sequence>MAGRLLIFAILFGAAIGLILPRGAPGPADPAQVATISASPLAQTRSANGVETILERRPDGHFYVDAMVNGQLVHFVVDTGASMVALTTEDARRVGFNFSPADFTVVGRGASGDVRGIPLELDSVAIGNNEARGVRAAIIADGLDVSLLGQSFLSRIGSVTIRDDRMFLK</sequence>
<dbReference type="NCBIfam" id="TIGR02281">
    <property type="entry name" value="clan_AA_DTGA"/>
    <property type="match status" value="1"/>
</dbReference>
<dbReference type="AlphaFoldDB" id="A0A2W5A3Y8"/>
<keyword evidence="1" id="KW-0378">Hydrolase</keyword>
<dbReference type="Pfam" id="PF13975">
    <property type="entry name" value="gag-asp_proteas"/>
    <property type="match status" value="1"/>
</dbReference>
<dbReference type="PROSITE" id="PS00141">
    <property type="entry name" value="ASP_PROTEASE"/>
    <property type="match status" value="1"/>
</dbReference>
<dbReference type="InterPro" id="IPR011969">
    <property type="entry name" value="Clan_AA_Asp_peptidase_C"/>
</dbReference>
<accession>A0A2W5A3Y8</accession>
<dbReference type="EMBL" id="QFNN01000067">
    <property type="protein sequence ID" value="PZO89233.1"/>
    <property type="molecule type" value="Genomic_DNA"/>
</dbReference>
<comment type="caution">
    <text evidence="1">The sequence shown here is derived from an EMBL/GenBank/DDBJ whole genome shotgun (WGS) entry which is preliminary data.</text>
</comment>